<dbReference type="Pfam" id="PF02687">
    <property type="entry name" value="FtsX"/>
    <property type="match status" value="1"/>
</dbReference>
<gene>
    <name evidence="10" type="ORF">MNBD_GAMMA21-850</name>
</gene>
<feature type="transmembrane region" description="Helical" evidence="7">
    <location>
        <begin position="343"/>
        <end position="362"/>
    </location>
</feature>
<evidence type="ECO:0000256" key="7">
    <source>
        <dbReference type="SAM" id="Phobius"/>
    </source>
</evidence>
<keyword evidence="5 7" id="KW-1133">Transmembrane helix</keyword>
<keyword evidence="3" id="KW-1003">Cell membrane</keyword>
<dbReference type="InterPro" id="IPR025857">
    <property type="entry name" value="MacB_PCD"/>
</dbReference>
<dbReference type="PANTHER" id="PTHR43738">
    <property type="entry name" value="ABC TRANSPORTER, MEMBRANE PROTEIN"/>
    <property type="match status" value="1"/>
</dbReference>
<accession>A0A3B1AAP5</accession>
<evidence type="ECO:0000259" key="8">
    <source>
        <dbReference type="Pfam" id="PF02687"/>
    </source>
</evidence>
<sequence>MWRLALNQLKYESSRSSLTMLAISASIAMILVLRGFEQGLYVQSESAVLDRGGQLILTQSGVSNFLAVRSSIPQLTRGEVEAVEGVTTAHPVTGFWVIYGTEENKYPLLLMVYDTLGGPTHLIEGKPIRDGRDVVIDVGLSKRFNLKPGDPLIISDYEFRVAGITSGSSAMFSTFVFVSYDGMIDFFLESEVAPDISTFPLLSYLLVETEEGVTPEVVAKRIEQQVSAVDVYLPQELANNDVALGEELFGPIMNVLIILSYIIGMLVIGLIIYSDVGLRRRNYAVMKALGFSQLKIAKGIIAQTSILVLFSFPSGVLLAYLAAKGIEVNMPVYLVQIIDASGLAKVFLGVVVMTLIGSLLPLRLIARTDPAIAFQAE</sequence>
<evidence type="ECO:0000256" key="4">
    <source>
        <dbReference type="ARBA" id="ARBA00022692"/>
    </source>
</evidence>
<dbReference type="Pfam" id="PF12704">
    <property type="entry name" value="MacB_PCD"/>
    <property type="match status" value="1"/>
</dbReference>
<dbReference type="EMBL" id="UOFR01000043">
    <property type="protein sequence ID" value="VAW97103.1"/>
    <property type="molecule type" value="Genomic_DNA"/>
</dbReference>
<evidence type="ECO:0000256" key="1">
    <source>
        <dbReference type="ARBA" id="ARBA00004651"/>
    </source>
</evidence>
<evidence type="ECO:0000313" key="10">
    <source>
        <dbReference type="EMBL" id="VAW97103.1"/>
    </source>
</evidence>
<feature type="domain" description="ABC3 transporter permease C-terminal" evidence="8">
    <location>
        <begin position="255"/>
        <end position="370"/>
    </location>
</feature>
<evidence type="ECO:0000256" key="6">
    <source>
        <dbReference type="ARBA" id="ARBA00023136"/>
    </source>
</evidence>
<dbReference type="InterPro" id="IPR051125">
    <property type="entry name" value="ABC-4/HrtB_transporter"/>
</dbReference>
<feature type="transmembrane region" description="Helical" evidence="7">
    <location>
        <begin position="252"/>
        <end position="278"/>
    </location>
</feature>
<keyword evidence="6 7" id="KW-0472">Membrane</keyword>
<comment type="subcellular location">
    <subcellularLocation>
        <location evidence="1">Cell membrane</location>
        <topology evidence="1">Multi-pass membrane protein</topology>
    </subcellularLocation>
</comment>
<evidence type="ECO:0000256" key="2">
    <source>
        <dbReference type="ARBA" id="ARBA00022448"/>
    </source>
</evidence>
<protein>
    <recommendedName>
        <fullName evidence="11">ABC3 transporter permease protein domain-containing protein</fullName>
    </recommendedName>
</protein>
<evidence type="ECO:0008006" key="11">
    <source>
        <dbReference type="Google" id="ProtNLM"/>
    </source>
</evidence>
<proteinExistence type="predicted"/>
<keyword evidence="4 7" id="KW-0812">Transmembrane</keyword>
<feature type="domain" description="MacB-like periplasmic core" evidence="9">
    <location>
        <begin position="16"/>
        <end position="224"/>
    </location>
</feature>
<organism evidence="10">
    <name type="scientific">hydrothermal vent metagenome</name>
    <dbReference type="NCBI Taxonomy" id="652676"/>
    <lineage>
        <taxon>unclassified sequences</taxon>
        <taxon>metagenomes</taxon>
        <taxon>ecological metagenomes</taxon>
    </lineage>
</organism>
<evidence type="ECO:0000256" key="5">
    <source>
        <dbReference type="ARBA" id="ARBA00022989"/>
    </source>
</evidence>
<feature type="transmembrane region" description="Helical" evidence="7">
    <location>
        <begin position="299"/>
        <end position="323"/>
    </location>
</feature>
<evidence type="ECO:0000256" key="3">
    <source>
        <dbReference type="ARBA" id="ARBA00022475"/>
    </source>
</evidence>
<evidence type="ECO:0000259" key="9">
    <source>
        <dbReference type="Pfam" id="PF12704"/>
    </source>
</evidence>
<dbReference type="InterPro" id="IPR003838">
    <property type="entry name" value="ABC3_permease_C"/>
</dbReference>
<name>A0A3B1AAP5_9ZZZZ</name>
<reference evidence="10" key="1">
    <citation type="submission" date="2018-06" db="EMBL/GenBank/DDBJ databases">
        <authorList>
            <person name="Zhirakovskaya E."/>
        </authorList>
    </citation>
    <scope>NUCLEOTIDE SEQUENCE</scope>
</reference>
<keyword evidence="2" id="KW-0813">Transport</keyword>
<dbReference type="GO" id="GO:0005886">
    <property type="term" value="C:plasma membrane"/>
    <property type="evidence" value="ECO:0007669"/>
    <property type="project" value="UniProtKB-SubCell"/>
</dbReference>
<dbReference type="AlphaFoldDB" id="A0A3B1AAP5"/>
<dbReference type="PANTHER" id="PTHR43738:SF1">
    <property type="entry name" value="HEMIN TRANSPORT SYSTEM PERMEASE PROTEIN HRTB-RELATED"/>
    <property type="match status" value="1"/>
</dbReference>